<accession>A0A0E1VS47</accession>
<dbReference type="InterPro" id="IPR005702">
    <property type="entry name" value="Wzc-like_C"/>
</dbReference>
<dbReference type="PANTHER" id="PTHR32309">
    <property type="entry name" value="TYROSINE-PROTEIN KINASE"/>
    <property type="match status" value="1"/>
</dbReference>
<keyword evidence="7" id="KW-0547">Nucleotide-binding</keyword>
<feature type="coiled-coil region" evidence="14">
    <location>
        <begin position="295"/>
        <end position="329"/>
    </location>
</feature>
<dbReference type="RefSeq" id="WP_004188393.1">
    <property type="nucleotide sequence ID" value="NZ_CM000833.1"/>
</dbReference>
<keyword evidence="4" id="KW-0997">Cell inner membrane</keyword>
<keyword evidence="14" id="KW-0175">Coiled coil</keyword>
<dbReference type="Pfam" id="PF13807">
    <property type="entry name" value="GNVR"/>
    <property type="match status" value="1"/>
</dbReference>
<evidence type="ECO:0000256" key="13">
    <source>
        <dbReference type="ARBA" id="ARBA00053015"/>
    </source>
</evidence>
<dbReference type="AlphaFoldDB" id="A0A0E1VS47"/>
<evidence type="ECO:0000256" key="2">
    <source>
        <dbReference type="ARBA" id="ARBA00008883"/>
    </source>
</evidence>
<dbReference type="SUPFAM" id="SSF52540">
    <property type="entry name" value="P-loop containing nucleoside triphosphate hydrolases"/>
    <property type="match status" value="1"/>
</dbReference>
<dbReference type="Pfam" id="PF13614">
    <property type="entry name" value="AAA_31"/>
    <property type="match status" value="1"/>
</dbReference>
<comment type="subcellular location">
    <subcellularLocation>
        <location evidence="1">Cell inner membrane</location>
        <topology evidence="1">Multi-pass membrane protein</topology>
    </subcellularLocation>
</comment>
<dbReference type="GO" id="GO:0004713">
    <property type="term" value="F:protein tyrosine kinase activity"/>
    <property type="evidence" value="ECO:0007669"/>
    <property type="project" value="TreeGrafter"/>
</dbReference>
<evidence type="ECO:0000259" key="16">
    <source>
        <dbReference type="Pfam" id="PF02706"/>
    </source>
</evidence>
<evidence type="ECO:0000256" key="10">
    <source>
        <dbReference type="ARBA" id="ARBA00022989"/>
    </source>
</evidence>
<feature type="transmembrane region" description="Helical" evidence="15">
    <location>
        <begin position="458"/>
        <end position="480"/>
    </location>
</feature>
<evidence type="ECO:0000256" key="5">
    <source>
        <dbReference type="ARBA" id="ARBA00022679"/>
    </source>
</evidence>
<evidence type="ECO:0000256" key="14">
    <source>
        <dbReference type="SAM" id="Coils"/>
    </source>
</evidence>
<name>A0A0E1VS47_BURPE</name>
<reference evidence="19" key="1">
    <citation type="submission" date="2009-05" db="EMBL/GenBank/DDBJ databases">
        <authorList>
            <person name="Harkins D.M."/>
            <person name="DeShazer D."/>
            <person name="Woods D.E."/>
            <person name="Brinkac L.M."/>
            <person name="Brown K.A."/>
            <person name="Hung G.C."/>
            <person name="Tuanyok A."/>
            <person name="Zhang B."/>
            <person name="Nierman W.C."/>
        </authorList>
    </citation>
    <scope>NUCLEOTIDE SEQUENCE [LARGE SCALE GENOMIC DNA]</scope>
    <source>
        <strain evidence="19">1710a</strain>
    </source>
</reference>
<evidence type="ECO:0000256" key="9">
    <source>
        <dbReference type="ARBA" id="ARBA00022840"/>
    </source>
</evidence>
<dbReference type="InterPro" id="IPR025669">
    <property type="entry name" value="AAA_dom"/>
</dbReference>
<dbReference type="Proteomes" id="UP000001812">
    <property type="component" value="Chromosome II"/>
</dbReference>
<evidence type="ECO:0000256" key="8">
    <source>
        <dbReference type="ARBA" id="ARBA00022777"/>
    </source>
</evidence>
<keyword evidence="8" id="KW-0418">Kinase</keyword>
<dbReference type="GO" id="GO:0005886">
    <property type="term" value="C:plasma membrane"/>
    <property type="evidence" value="ECO:0007669"/>
    <property type="project" value="UniProtKB-SubCell"/>
</dbReference>
<dbReference type="PANTHER" id="PTHR32309:SF32">
    <property type="entry name" value="TYROSINE-PROTEIN KINASE ETK-RELATED"/>
    <property type="match status" value="1"/>
</dbReference>
<feature type="domain" description="Polysaccharide chain length determinant N-terminal" evidence="16">
    <location>
        <begin position="27"/>
        <end position="107"/>
    </location>
</feature>
<dbReference type="Pfam" id="PF23607">
    <property type="entry name" value="WZC_N"/>
    <property type="match status" value="1"/>
</dbReference>
<dbReference type="InterPro" id="IPR050445">
    <property type="entry name" value="Bact_polysacc_biosynth/exp"/>
</dbReference>
<dbReference type="EMBL" id="CM000833">
    <property type="protein sequence ID" value="EET03745.1"/>
    <property type="molecule type" value="Genomic_DNA"/>
</dbReference>
<dbReference type="SUPFAM" id="SSF57997">
    <property type="entry name" value="Tropomyosin"/>
    <property type="match status" value="1"/>
</dbReference>
<organism evidence="19">
    <name type="scientific">Burkholderia pseudomallei 1710a</name>
    <dbReference type="NCBI Taxonomy" id="320371"/>
    <lineage>
        <taxon>Bacteria</taxon>
        <taxon>Pseudomonadati</taxon>
        <taxon>Pseudomonadota</taxon>
        <taxon>Betaproteobacteria</taxon>
        <taxon>Burkholderiales</taxon>
        <taxon>Burkholderiaceae</taxon>
        <taxon>Burkholderia</taxon>
        <taxon>pseudomallei group</taxon>
    </lineage>
</organism>
<dbReference type="InterPro" id="IPR003856">
    <property type="entry name" value="LPS_length_determ_N"/>
</dbReference>
<comment type="similarity">
    <text evidence="2">Belongs to the etk/wzc family.</text>
</comment>
<keyword evidence="11 15" id="KW-0472">Membrane</keyword>
<evidence type="ECO:0000256" key="1">
    <source>
        <dbReference type="ARBA" id="ARBA00004429"/>
    </source>
</evidence>
<dbReference type="InterPro" id="IPR027417">
    <property type="entry name" value="P-loop_NTPase"/>
</dbReference>
<evidence type="ECO:0000313" key="19">
    <source>
        <dbReference type="EMBL" id="EET03745.1"/>
    </source>
</evidence>
<comment type="catalytic activity">
    <reaction evidence="13">
        <text>L-tyrosyl-[protein] + ATP = O-phospho-L-tyrosyl-[protein] + ADP + H(+)</text>
        <dbReference type="Rhea" id="RHEA:10596"/>
        <dbReference type="Rhea" id="RHEA-COMP:10136"/>
        <dbReference type="Rhea" id="RHEA-COMP:20101"/>
        <dbReference type="ChEBI" id="CHEBI:15378"/>
        <dbReference type="ChEBI" id="CHEBI:30616"/>
        <dbReference type="ChEBI" id="CHEBI:46858"/>
        <dbReference type="ChEBI" id="CHEBI:61978"/>
        <dbReference type="ChEBI" id="CHEBI:456216"/>
    </reaction>
</comment>
<gene>
    <name evidence="19" type="ORF">BURPS1710A_A1972</name>
</gene>
<evidence type="ECO:0000256" key="3">
    <source>
        <dbReference type="ARBA" id="ARBA00022475"/>
    </source>
</evidence>
<dbReference type="CDD" id="cd05387">
    <property type="entry name" value="BY-kinase"/>
    <property type="match status" value="1"/>
</dbReference>
<evidence type="ECO:0000256" key="4">
    <source>
        <dbReference type="ARBA" id="ARBA00022519"/>
    </source>
</evidence>
<evidence type="ECO:0000256" key="6">
    <source>
        <dbReference type="ARBA" id="ARBA00022692"/>
    </source>
</evidence>
<evidence type="ECO:0000256" key="11">
    <source>
        <dbReference type="ARBA" id="ARBA00023136"/>
    </source>
</evidence>
<evidence type="ECO:0000256" key="15">
    <source>
        <dbReference type="SAM" id="Phobius"/>
    </source>
</evidence>
<keyword evidence="6 15" id="KW-0812">Transmembrane</keyword>
<protein>
    <submittedName>
        <fullName evidence="19">Chain length determinant family protein</fullName>
    </submittedName>
</protein>
<feature type="transmembrane region" description="Helical" evidence="15">
    <location>
        <begin position="33"/>
        <end position="53"/>
    </location>
</feature>
<keyword evidence="9" id="KW-0067">ATP-binding</keyword>
<dbReference type="HOGENOM" id="CLU_009912_0_1_4"/>
<evidence type="ECO:0000259" key="18">
    <source>
        <dbReference type="Pfam" id="PF13807"/>
    </source>
</evidence>
<evidence type="ECO:0000256" key="12">
    <source>
        <dbReference type="ARBA" id="ARBA00023137"/>
    </source>
</evidence>
<proteinExistence type="inferred from homology"/>
<keyword evidence="10 15" id="KW-1133">Transmembrane helix</keyword>
<dbReference type="Pfam" id="PF02706">
    <property type="entry name" value="Wzz"/>
    <property type="match status" value="1"/>
</dbReference>
<keyword evidence="3" id="KW-1003">Cell membrane</keyword>
<sequence length="787" mass="84714">MDLKAQPIPAAPHAKRNDGLASLGWSVVRHRRLFATIVGVFFALGVLYALLATPQYRAEALLRIQTKPGASISALSDVSGTISNGPSANDESEVLTSRAIVGAAIEQIGANLEIRTLDHFPLIGRLLASGHANDDKLASPLLGLSGFAWGGEKLKLGEFSLPDAALGEKFRLVAGDDGQWSLYDKKDRLLARGALGESVPFAVALDGERAQPGRIRVDTLRARSGIAFSIVKEPTQLVYDDVMKKMKTVVSNRDSTLEEPSMMKLVYQADTPQRVQEMVNAIVRVYLDQDIKYRAEKAQRNLDSLHARLPGLKKDLEKAEDALNRYRTTTGTIDVDQQGIALINRLNSLSEHQTVLQLALDNVKARFLPGSTTYQTVQTQLDQVKKEIQQTTTAANKLPTAQREFVRLSRQVSVATQLYTSVLTNAQQLEIAVASTTPGVSVVDWANKPYKKAWPQRGIVVLGALLGGLFAGLAAAYLLARHRDELSGPQSIADVSDIPCVAVVAPSAESLALGDDRPGNARARVKPLAAQRPNDPGIEALRALRTSLRAALAHEGRGGGKVLVFAGPTARVGGSFVASNLAYLFADSNASVLFVDADMRGGSHNPLGVGRNGGAIGLANVLEGGQPLEKAIVKLGKGKLSVMTPGTLTGSNPGELFERAEFPQLLAALRTRYDFVIVDAPPILPYSDTLSIAAQDCDALLLVSRGRTTRASELETALQRLDSVGAKIAGHVFNAYVAPPRPPRTSLRDDWREIVARWMKPRRPARPAQAKQTFRLAKGMAAKASRN</sequence>
<dbReference type="GeneID" id="93064210"/>
<keyword evidence="5" id="KW-0808">Transferase</keyword>
<dbReference type="InterPro" id="IPR032807">
    <property type="entry name" value="GNVR"/>
</dbReference>
<evidence type="ECO:0000259" key="17">
    <source>
        <dbReference type="Pfam" id="PF13614"/>
    </source>
</evidence>
<feature type="domain" description="AAA" evidence="17">
    <location>
        <begin position="572"/>
        <end position="694"/>
    </location>
</feature>
<evidence type="ECO:0000256" key="7">
    <source>
        <dbReference type="ARBA" id="ARBA00022741"/>
    </source>
</evidence>
<dbReference type="Gene3D" id="3.40.50.300">
    <property type="entry name" value="P-loop containing nucleotide triphosphate hydrolases"/>
    <property type="match status" value="1"/>
</dbReference>
<feature type="domain" description="Tyrosine-protein kinase G-rich" evidence="18">
    <location>
        <begin position="401"/>
        <end position="478"/>
    </location>
</feature>
<keyword evidence="12" id="KW-0829">Tyrosine-protein kinase</keyword>